<dbReference type="Proteomes" id="UP000236893">
    <property type="component" value="Unassembled WGS sequence"/>
</dbReference>
<feature type="domain" description="RNA polymerase sigma-70 region 2" evidence="5">
    <location>
        <begin position="28"/>
        <end position="93"/>
    </location>
</feature>
<evidence type="ECO:0000256" key="3">
    <source>
        <dbReference type="ARBA" id="ARBA00023082"/>
    </source>
</evidence>
<dbReference type="OrthoDB" id="659569at2"/>
<dbReference type="EMBL" id="PQVF01000003">
    <property type="protein sequence ID" value="POY38055.1"/>
    <property type="molecule type" value="Genomic_DNA"/>
</dbReference>
<dbReference type="NCBIfam" id="TIGR02985">
    <property type="entry name" value="Sig70_bacteroi1"/>
    <property type="match status" value="1"/>
</dbReference>
<keyword evidence="3" id="KW-0731">Sigma factor</keyword>
<dbReference type="NCBIfam" id="TIGR02937">
    <property type="entry name" value="sigma70-ECF"/>
    <property type="match status" value="1"/>
</dbReference>
<dbReference type="GO" id="GO:0016987">
    <property type="term" value="F:sigma factor activity"/>
    <property type="evidence" value="ECO:0007669"/>
    <property type="project" value="UniProtKB-KW"/>
</dbReference>
<dbReference type="InterPro" id="IPR039425">
    <property type="entry name" value="RNA_pol_sigma-70-like"/>
</dbReference>
<evidence type="ECO:0000259" key="6">
    <source>
        <dbReference type="Pfam" id="PF08281"/>
    </source>
</evidence>
<dbReference type="InterPro" id="IPR014327">
    <property type="entry name" value="RNA_pol_sigma70_bacteroid"/>
</dbReference>
<organism evidence="7 8">
    <name type="scientific">Solitalea longa</name>
    <dbReference type="NCBI Taxonomy" id="2079460"/>
    <lineage>
        <taxon>Bacteria</taxon>
        <taxon>Pseudomonadati</taxon>
        <taxon>Bacteroidota</taxon>
        <taxon>Sphingobacteriia</taxon>
        <taxon>Sphingobacteriales</taxon>
        <taxon>Sphingobacteriaceae</taxon>
        <taxon>Solitalea</taxon>
    </lineage>
</organism>
<dbReference type="InterPro" id="IPR013325">
    <property type="entry name" value="RNA_pol_sigma_r2"/>
</dbReference>
<evidence type="ECO:0000256" key="4">
    <source>
        <dbReference type="ARBA" id="ARBA00023163"/>
    </source>
</evidence>
<dbReference type="GO" id="GO:0003677">
    <property type="term" value="F:DNA binding"/>
    <property type="evidence" value="ECO:0007669"/>
    <property type="project" value="InterPro"/>
</dbReference>
<evidence type="ECO:0000256" key="2">
    <source>
        <dbReference type="ARBA" id="ARBA00023015"/>
    </source>
</evidence>
<evidence type="ECO:0000313" key="7">
    <source>
        <dbReference type="EMBL" id="POY38055.1"/>
    </source>
</evidence>
<gene>
    <name evidence="7" type="ORF">C3K47_05250</name>
</gene>
<protein>
    <submittedName>
        <fullName evidence="7">RNA polymerase subunit sigma-70</fullName>
    </submittedName>
</protein>
<evidence type="ECO:0000313" key="8">
    <source>
        <dbReference type="Proteomes" id="UP000236893"/>
    </source>
</evidence>
<dbReference type="PANTHER" id="PTHR43133">
    <property type="entry name" value="RNA POLYMERASE ECF-TYPE SIGMA FACTO"/>
    <property type="match status" value="1"/>
</dbReference>
<dbReference type="Pfam" id="PF08281">
    <property type="entry name" value="Sigma70_r4_2"/>
    <property type="match status" value="1"/>
</dbReference>
<dbReference type="SUPFAM" id="SSF88946">
    <property type="entry name" value="Sigma2 domain of RNA polymerase sigma factors"/>
    <property type="match status" value="1"/>
</dbReference>
<dbReference type="InterPro" id="IPR036388">
    <property type="entry name" value="WH-like_DNA-bd_sf"/>
</dbReference>
<dbReference type="Pfam" id="PF04542">
    <property type="entry name" value="Sigma70_r2"/>
    <property type="match status" value="1"/>
</dbReference>
<feature type="domain" description="RNA polymerase sigma factor 70 region 4 type 2" evidence="6">
    <location>
        <begin position="126"/>
        <end position="176"/>
    </location>
</feature>
<evidence type="ECO:0000256" key="1">
    <source>
        <dbReference type="ARBA" id="ARBA00010641"/>
    </source>
</evidence>
<keyword evidence="2" id="KW-0805">Transcription regulation</keyword>
<sequence length="195" mass="22975">MVAYNTFTDQELFSLLKKADQQAFNEIYDRYWTPLYLHANRMLRDEDAAQDLVQDLFIWLFEKSEDLDINTSLSGFLYTAVRNRVFNAIKRNKLKDNYLIEIAAFADEMIDVADEHIHLKELAAIIEREIDFMPHKMKEVFNLSRKAHLSHKEIAEKLGISEHTVSTQIQRALLRLRKNKELQYAVSVIILNCFH</sequence>
<reference evidence="7 8" key="1">
    <citation type="submission" date="2018-01" db="EMBL/GenBank/DDBJ databases">
        <authorList>
            <person name="Gaut B.S."/>
            <person name="Morton B.R."/>
            <person name="Clegg M.T."/>
            <person name="Duvall M.R."/>
        </authorList>
    </citation>
    <scope>NUCLEOTIDE SEQUENCE [LARGE SCALE GENOMIC DNA]</scope>
    <source>
        <strain evidence="7 8">HR-AV</strain>
    </source>
</reference>
<accession>A0A2S5A687</accession>
<dbReference type="InterPro" id="IPR013249">
    <property type="entry name" value="RNA_pol_sigma70_r4_t2"/>
</dbReference>
<dbReference type="GO" id="GO:0006352">
    <property type="term" value="P:DNA-templated transcription initiation"/>
    <property type="evidence" value="ECO:0007669"/>
    <property type="project" value="InterPro"/>
</dbReference>
<keyword evidence="8" id="KW-1185">Reference proteome</keyword>
<dbReference type="Gene3D" id="1.10.10.10">
    <property type="entry name" value="Winged helix-like DNA-binding domain superfamily/Winged helix DNA-binding domain"/>
    <property type="match status" value="1"/>
</dbReference>
<proteinExistence type="inferred from homology"/>
<dbReference type="InterPro" id="IPR013324">
    <property type="entry name" value="RNA_pol_sigma_r3/r4-like"/>
</dbReference>
<dbReference type="SUPFAM" id="SSF88659">
    <property type="entry name" value="Sigma3 and sigma4 domains of RNA polymerase sigma factors"/>
    <property type="match status" value="1"/>
</dbReference>
<comment type="caution">
    <text evidence="7">The sequence shown here is derived from an EMBL/GenBank/DDBJ whole genome shotgun (WGS) entry which is preliminary data.</text>
</comment>
<keyword evidence="4" id="KW-0804">Transcription</keyword>
<dbReference type="InterPro" id="IPR014284">
    <property type="entry name" value="RNA_pol_sigma-70_dom"/>
</dbReference>
<dbReference type="Gene3D" id="1.10.1740.10">
    <property type="match status" value="1"/>
</dbReference>
<dbReference type="CDD" id="cd06171">
    <property type="entry name" value="Sigma70_r4"/>
    <property type="match status" value="1"/>
</dbReference>
<evidence type="ECO:0000259" key="5">
    <source>
        <dbReference type="Pfam" id="PF04542"/>
    </source>
</evidence>
<dbReference type="AlphaFoldDB" id="A0A2S5A687"/>
<dbReference type="PANTHER" id="PTHR43133:SF46">
    <property type="entry name" value="RNA POLYMERASE SIGMA-70 FACTOR ECF SUBFAMILY"/>
    <property type="match status" value="1"/>
</dbReference>
<dbReference type="InterPro" id="IPR007627">
    <property type="entry name" value="RNA_pol_sigma70_r2"/>
</dbReference>
<comment type="similarity">
    <text evidence="1">Belongs to the sigma-70 factor family. ECF subfamily.</text>
</comment>
<name>A0A2S5A687_9SPHI</name>